<sequence>MVLVCNGAVIVAAAVIVLACAVMPAASTIIVANSIVGRLSEPTQTCTVAFPTVEGAPLAVLDSQLEGQQLTIVTELLVIQVEEFSASRKLTTGGRRSGKRGVISVLDSTTDEPLAAFEYAIDRDEALGSVAEGNALVYTSSPPTPGASKSKANPVIGSVQFTVEGSSSDTMTYTMKFAMEEDHHSGVFPIDAVLVMTSTDAGQRVRLEDDAKAASSIFGRWVSPMVLFGGLYGLLYAFSWWKAKVSVAAASATSSGDAAGAKKAKKE</sequence>
<keyword evidence="3" id="KW-1185">Reference proteome</keyword>
<feature type="transmembrane region" description="Helical" evidence="1">
    <location>
        <begin position="221"/>
        <end position="241"/>
    </location>
</feature>
<proteinExistence type="predicted"/>
<protein>
    <submittedName>
        <fullName evidence="2">Membrane-associated protein, putative</fullName>
    </submittedName>
</protein>
<keyword evidence="1" id="KW-1133">Transmembrane helix</keyword>
<evidence type="ECO:0000256" key="1">
    <source>
        <dbReference type="SAM" id="Phobius"/>
    </source>
</evidence>
<accession>A0A0S4IWT1</accession>
<evidence type="ECO:0000313" key="2">
    <source>
        <dbReference type="EMBL" id="CUG32360.1"/>
    </source>
</evidence>
<reference evidence="3" key="1">
    <citation type="submission" date="2015-09" db="EMBL/GenBank/DDBJ databases">
        <authorList>
            <consortium name="Pathogen Informatics"/>
        </authorList>
    </citation>
    <scope>NUCLEOTIDE SEQUENCE [LARGE SCALE GENOMIC DNA]</scope>
    <source>
        <strain evidence="3">Lake Konstanz</strain>
    </source>
</reference>
<organism evidence="2 3">
    <name type="scientific">Bodo saltans</name>
    <name type="common">Flagellated protozoan</name>
    <dbReference type="NCBI Taxonomy" id="75058"/>
    <lineage>
        <taxon>Eukaryota</taxon>
        <taxon>Discoba</taxon>
        <taxon>Euglenozoa</taxon>
        <taxon>Kinetoplastea</taxon>
        <taxon>Metakinetoplastina</taxon>
        <taxon>Eubodonida</taxon>
        <taxon>Bodonidae</taxon>
        <taxon>Bodo</taxon>
    </lineage>
</organism>
<dbReference type="EMBL" id="CYKH01000750">
    <property type="protein sequence ID" value="CUG32360.1"/>
    <property type="molecule type" value="Genomic_DNA"/>
</dbReference>
<dbReference type="AlphaFoldDB" id="A0A0S4IWT1"/>
<name>A0A0S4IWT1_BODSA</name>
<keyword evidence="1" id="KW-0472">Membrane</keyword>
<evidence type="ECO:0000313" key="3">
    <source>
        <dbReference type="Proteomes" id="UP000051952"/>
    </source>
</evidence>
<dbReference type="VEuPathDB" id="TriTrypDB:BSAL_77635"/>
<keyword evidence="1" id="KW-0812">Transmembrane</keyword>
<gene>
    <name evidence="2" type="ORF">BSAL_77635</name>
</gene>
<dbReference type="Proteomes" id="UP000051952">
    <property type="component" value="Unassembled WGS sequence"/>
</dbReference>